<organism evidence="1 2">
    <name type="scientific">Intoshia linei</name>
    <dbReference type="NCBI Taxonomy" id="1819745"/>
    <lineage>
        <taxon>Eukaryota</taxon>
        <taxon>Metazoa</taxon>
        <taxon>Spiralia</taxon>
        <taxon>Lophotrochozoa</taxon>
        <taxon>Mesozoa</taxon>
        <taxon>Orthonectida</taxon>
        <taxon>Rhopaluridae</taxon>
        <taxon>Intoshia</taxon>
    </lineage>
</organism>
<dbReference type="Proteomes" id="UP000078046">
    <property type="component" value="Unassembled WGS sequence"/>
</dbReference>
<dbReference type="EMBL" id="LWCA01002208">
    <property type="protein sequence ID" value="OAF64029.1"/>
    <property type="molecule type" value="Genomic_DNA"/>
</dbReference>
<name>A0A177APT3_9BILA</name>
<accession>A0A177APT3</accession>
<feature type="non-terminal residue" evidence="1">
    <location>
        <position position="1"/>
    </location>
</feature>
<reference evidence="1 2" key="1">
    <citation type="submission" date="2016-04" db="EMBL/GenBank/DDBJ databases">
        <title>The genome of Intoshia linei affirms orthonectids as highly simplified spiralians.</title>
        <authorList>
            <person name="Mikhailov K.V."/>
            <person name="Slusarev G.S."/>
            <person name="Nikitin M.A."/>
            <person name="Logacheva M.D."/>
            <person name="Penin A."/>
            <person name="Aleoshin V."/>
            <person name="Panchin Y.V."/>
        </authorList>
    </citation>
    <scope>NUCLEOTIDE SEQUENCE [LARGE SCALE GENOMIC DNA]</scope>
    <source>
        <strain evidence="1">Intl2013</strain>
        <tissue evidence="1">Whole animal</tissue>
    </source>
</reference>
<protein>
    <submittedName>
        <fullName evidence="1">Uncharacterized protein</fullName>
    </submittedName>
</protein>
<evidence type="ECO:0000313" key="1">
    <source>
        <dbReference type="EMBL" id="OAF64029.1"/>
    </source>
</evidence>
<comment type="caution">
    <text evidence="1">The sequence shown here is derived from an EMBL/GenBank/DDBJ whole genome shotgun (WGS) entry which is preliminary data.</text>
</comment>
<gene>
    <name evidence="1" type="ORF">A3Q56_08267</name>
</gene>
<proteinExistence type="predicted"/>
<evidence type="ECO:0000313" key="2">
    <source>
        <dbReference type="Proteomes" id="UP000078046"/>
    </source>
</evidence>
<keyword evidence="2" id="KW-1185">Reference proteome</keyword>
<sequence>IPSIIGLNCTSEIPLNIGTQFNQILFSFEEFKQNFQIDAIQQNVILSYQAVHREFRSM</sequence>
<dbReference type="AlphaFoldDB" id="A0A177APT3"/>